<evidence type="ECO:0008006" key="3">
    <source>
        <dbReference type="Google" id="ProtNLM"/>
    </source>
</evidence>
<dbReference type="EMBL" id="UINC01130927">
    <property type="protein sequence ID" value="SVD12306.1"/>
    <property type="molecule type" value="Genomic_DNA"/>
</dbReference>
<protein>
    <recommendedName>
        <fullName evidence="3">Phytanoyl-CoA dioxygenase</fullName>
    </recommendedName>
</protein>
<name>A0A382SR40_9ZZZZ</name>
<evidence type="ECO:0000313" key="2">
    <source>
        <dbReference type="EMBL" id="SVD12306.1"/>
    </source>
</evidence>
<proteinExistence type="predicted"/>
<accession>A0A382SR40</accession>
<evidence type="ECO:0000256" key="1">
    <source>
        <dbReference type="SAM" id="MobiDB-lite"/>
    </source>
</evidence>
<dbReference type="Gene3D" id="2.60.120.620">
    <property type="entry name" value="q2cbj1_9rhob like domain"/>
    <property type="match status" value="1"/>
</dbReference>
<organism evidence="2">
    <name type="scientific">marine metagenome</name>
    <dbReference type="NCBI Taxonomy" id="408172"/>
    <lineage>
        <taxon>unclassified sequences</taxon>
        <taxon>metagenomes</taxon>
        <taxon>ecological metagenomes</taxon>
    </lineage>
</organism>
<feature type="region of interest" description="Disordered" evidence="1">
    <location>
        <begin position="43"/>
        <end position="68"/>
    </location>
</feature>
<reference evidence="2" key="1">
    <citation type="submission" date="2018-05" db="EMBL/GenBank/DDBJ databases">
        <authorList>
            <person name="Lanie J.A."/>
            <person name="Ng W.-L."/>
            <person name="Kazmierczak K.M."/>
            <person name="Andrzejewski T.M."/>
            <person name="Davidsen T.M."/>
            <person name="Wayne K.J."/>
            <person name="Tettelin H."/>
            <person name="Glass J.I."/>
            <person name="Rusch D."/>
            <person name="Podicherti R."/>
            <person name="Tsui H.-C.T."/>
            <person name="Winkler M.E."/>
        </authorList>
    </citation>
    <scope>NUCLEOTIDE SEQUENCE</scope>
</reference>
<sequence>MTTPPLSDHQLSFFKTHGYLILRQILDPALLAKARARLWDAAPPSMRRDDPTSWVGPVSTEEESDDRDNYRRGFRWQYRKIGPEPWMVEMLPKNRTVWDLAQQLLGRNRLVEP</sequence>
<dbReference type="SUPFAM" id="SSF51197">
    <property type="entry name" value="Clavaminate synthase-like"/>
    <property type="match status" value="1"/>
</dbReference>
<dbReference type="AlphaFoldDB" id="A0A382SR40"/>
<gene>
    <name evidence="2" type="ORF">METZ01_LOCUS365160</name>
</gene>
<feature type="non-terminal residue" evidence="2">
    <location>
        <position position="113"/>
    </location>
</feature>